<evidence type="ECO:0008006" key="7">
    <source>
        <dbReference type="Google" id="ProtNLM"/>
    </source>
</evidence>
<dbReference type="GO" id="GO:0003729">
    <property type="term" value="F:mRNA binding"/>
    <property type="evidence" value="ECO:0007669"/>
    <property type="project" value="InterPro"/>
</dbReference>
<reference evidence="5 6" key="2">
    <citation type="journal article" date="2021" name="J. Hered.">
        <title>Feather Gene Expression Elucidates the Developmental Basis of Plumage Iridescence in African Starlings.</title>
        <authorList>
            <person name="Rubenstein D.R."/>
            <person name="Corvelo A."/>
            <person name="MacManes M.D."/>
            <person name="Maia R."/>
            <person name="Narzisi G."/>
            <person name="Rousaki A."/>
            <person name="Vandenabeele P."/>
            <person name="Shawkey M.D."/>
            <person name="Solomon J."/>
        </authorList>
    </citation>
    <scope>NUCLEOTIDE SEQUENCE [LARGE SCALE GENOMIC DNA]</scope>
    <source>
        <strain evidence="5">SS15</strain>
    </source>
</reference>
<feature type="region of interest" description="Disordered" evidence="3">
    <location>
        <begin position="345"/>
        <end position="507"/>
    </location>
</feature>
<keyword evidence="6" id="KW-1185">Reference proteome</keyword>
<evidence type="ECO:0000256" key="2">
    <source>
        <dbReference type="SAM" id="Coils"/>
    </source>
</evidence>
<feature type="compositionally biased region" description="Basic residues" evidence="3">
    <location>
        <begin position="366"/>
        <end position="427"/>
    </location>
</feature>
<reference evidence="5" key="3">
    <citation type="submission" date="2022-01" db="EMBL/GenBank/DDBJ databases">
        <authorList>
            <person name="Rubenstein D.R."/>
        </authorList>
    </citation>
    <scope>NUCLEOTIDE SEQUENCE</scope>
    <source>
        <strain evidence="5">SS15</strain>
        <tissue evidence="5">Liver</tissue>
    </source>
</reference>
<proteinExistence type="inferred from homology"/>
<evidence type="ECO:0000256" key="3">
    <source>
        <dbReference type="SAM" id="MobiDB-lite"/>
    </source>
</evidence>
<keyword evidence="2" id="KW-0175">Coiled coil</keyword>
<comment type="caution">
    <text evidence="4">The sequence shown here is derived from an EMBL/GenBank/DDBJ whole genome shotgun (WGS) entry which is preliminary data.</text>
</comment>
<gene>
    <name evidence="5" type="ORF">IHE44_0012191</name>
    <name evidence="4" type="ORF">IHE44_014084</name>
</gene>
<dbReference type="EMBL" id="JADDUC010000082">
    <property type="protein sequence ID" value="KAG0119629.1"/>
    <property type="molecule type" value="Genomic_DNA"/>
</dbReference>
<dbReference type="OrthoDB" id="153872at2759"/>
<accession>A0A835TX63</accession>
<name>A0A835TX63_9PASS</name>
<dbReference type="Pfam" id="PF03194">
    <property type="entry name" value="LUC7"/>
    <property type="match status" value="1"/>
</dbReference>
<feature type="compositionally biased region" description="Basic and acidic residues" evidence="3">
    <location>
        <begin position="444"/>
        <end position="497"/>
    </location>
</feature>
<evidence type="ECO:0000256" key="1">
    <source>
        <dbReference type="ARBA" id="ARBA00005655"/>
    </source>
</evidence>
<dbReference type="EMBL" id="JADDUC020000005">
    <property type="protein sequence ID" value="KAI1239082.1"/>
    <property type="molecule type" value="Genomic_DNA"/>
</dbReference>
<reference evidence="4" key="1">
    <citation type="submission" date="2020-10" db="EMBL/GenBank/DDBJ databases">
        <title>Feather gene expression reveals the developmental basis of iridescence in African starlings.</title>
        <authorList>
            <person name="Rubenstein D.R."/>
        </authorList>
    </citation>
    <scope>NUCLEOTIDE SEQUENCE</scope>
    <source>
        <strain evidence="4">SS15</strain>
        <tissue evidence="4">Liver</tissue>
    </source>
</reference>
<dbReference type="AlphaFoldDB" id="A0A835TX63"/>
<dbReference type="GO" id="GO:0006376">
    <property type="term" value="P:mRNA splice site recognition"/>
    <property type="evidence" value="ECO:0007669"/>
    <property type="project" value="InterPro"/>
</dbReference>
<feature type="region of interest" description="Disordered" evidence="3">
    <location>
        <begin position="706"/>
        <end position="726"/>
    </location>
</feature>
<protein>
    <recommendedName>
        <fullName evidence="7">RNA-binding protein Luc7-like 2</fullName>
    </recommendedName>
</protein>
<dbReference type="GO" id="GO:0005685">
    <property type="term" value="C:U1 snRNP"/>
    <property type="evidence" value="ECO:0007669"/>
    <property type="project" value="InterPro"/>
</dbReference>
<evidence type="ECO:0000313" key="6">
    <source>
        <dbReference type="Proteomes" id="UP000618051"/>
    </source>
</evidence>
<dbReference type="InterPro" id="IPR004882">
    <property type="entry name" value="Luc7-rel"/>
</dbReference>
<feature type="compositionally biased region" description="Basic and acidic residues" evidence="3">
    <location>
        <begin position="345"/>
        <end position="365"/>
    </location>
</feature>
<dbReference type="PANTHER" id="PTHR12375">
    <property type="entry name" value="RNA-BINDING PROTEIN LUC7-RELATED"/>
    <property type="match status" value="1"/>
</dbReference>
<dbReference type="Proteomes" id="UP000618051">
    <property type="component" value="Unassembled WGS sequence"/>
</dbReference>
<sequence>MLHGPVLVARDNWELPDFGSLLPPLAGFGQQGGCACSHHRLAGTCQDVGLGSLLAPCPLRRACLCSCDRLLTEGGTDGTWQVSYGLCLAAGVSAGVSLRNWLEAEGEAGSLLVTVVQTQQIPVALVPQRDTTRQRIKFSDDRVCKSHLLNCCPHDVLSGTRMDLGECLKVHDLALRADYEIASKDQDFFFELDAMDHLQSFIADCDRRTEVAKKRLAETQEEISAEVAAKAERVHELNEEIGKLLAKVEQLGADGNVEESQKVMDEVEKARVKKREAEEVYRNSMPASSFQQQKLRVCEVCSAYLGLHDNDRRLADHFGGKLHLGFIEIREKLEELRRIVADKQEKRNQERLKRREEREREEREKLRRSRSHSKHAKRSRDRRRHRSRSASRERKRRTRSKSREKRHRHRSRSTSRSRSRSHHRSRHSSRERSRERSSKKRSSKERSSRDKERSRDRDRTSRDKDRSSRERSPRDFKDKKRSYESANGRSEEPRSSEEPSSVWSEHMGDNYNTEDNLTVYWLALKARTAPLHLCKDLDLAWHVRFEFTSFSAPKLWLGAQKQQISAGKLFEETGGCTSSPTLLFVDIVQVWESYCTEKTLYSSWAAVQLPPEHQITCLHHICCTAIVPTDARSLTPPSSTINHLTFHLLHSLRVHAFEMCEVGLGVWVLGQQLDGLFPYLTSTAVPLSSASTYIFSQAPRALCTSASESDMPQGGKQRPRPFPEQIFDFSSTAQRRNHEEPVKTELQLVS</sequence>
<evidence type="ECO:0000313" key="4">
    <source>
        <dbReference type="EMBL" id="KAG0119629.1"/>
    </source>
</evidence>
<organism evidence="4">
    <name type="scientific">Lamprotornis superbus</name>
    <dbReference type="NCBI Taxonomy" id="245042"/>
    <lineage>
        <taxon>Eukaryota</taxon>
        <taxon>Metazoa</taxon>
        <taxon>Chordata</taxon>
        <taxon>Craniata</taxon>
        <taxon>Vertebrata</taxon>
        <taxon>Euteleostomi</taxon>
        <taxon>Archelosauria</taxon>
        <taxon>Archosauria</taxon>
        <taxon>Dinosauria</taxon>
        <taxon>Saurischia</taxon>
        <taxon>Theropoda</taxon>
        <taxon>Coelurosauria</taxon>
        <taxon>Aves</taxon>
        <taxon>Neognathae</taxon>
        <taxon>Neoaves</taxon>
        <taxon>Telluraves</taxon>
        <taxon>Australaves</taxon>
        <taxon>Passeriformes</taxon>
        <taxon>Sturnidae</taxon>
        <taxon>Lamprotornis</taxon>
    </lineage>
</organism>
<feature type="coiled-coil region" evidence="2">
    <location>
        <begin position="202"/>
        <end position="280"/>
    </location>
</feature>
<evidence type="ECO:0000313" key="5">
    <source>
        <dbReference type="EMBL" id="KAI1239082.1"/>
    </source>
</evidence>
<comment type="similarity">
    <text evidence="1">Belongs to the Luc7 family.</text>
</comment>